<dbReference type="AlphaFoldDB" id="A0A934K1M8"/>
<reference evidence="1 2" key="1">
    <citation type="submission" date="2020-10" db="EMBL/GenBank/DDBJ databases">
        <title>Ca. Dormibacterota MAGs.</title>
        <authorList>
            <person name="Montgomery K."/>
        </authorList>
    </citation>
    <scope>NUCLEOTIDE SEQUENCE [LARGE SCALE GENOMIC DNA]</scope>
    <source>
        <strain evidence="1">SC8812_S17_18</strain>
    </source>
</reference>
<protein>
    <recommendedName>
        <fullName evidence="3">Type II toxin-antitoxin system RelE/ParE family toxin</fullName>
    </recommendedName>
</protein>
<evidence type="ECO:0008006" key="3">
    <source>
        <dbReference type="Google" id="ProtNLM"/>
    </source>
</evidence>
<evidence type="ECO:0000313" key="2">
    <source>
        <dbReference type="Proteomes" id="UP000606991"/>
    </source>
</evidence>
<comment type="caution">
    <text evidence="1">The sequence shown here is derived from an EMBL/GenBank/DDBJ whole genome shotgun (WGS) entry which is preliminary data.</text>
</comment>
<sequence length="148" mass="17041">MTDAAYELEFYRDADGRRPVRDWLQKLDRSKARALGVAMFHILQQEGVGVCRTEYGKPISKGLFEFRLRHSAQEVLHNLGLLPPGETRAKRERDILLRVYCHAHGDKVILLVAGYDKGEAPSKSREEHEIRLAESRLQDFRERVARGT</sequence>
<dbReference type="Proteomes" id="UP000606991">
    <property type="component" value="Unassembled WGS sequence"/>
</dbReference>
<dbReference type="RefSeq" id="WP_337312118.1">
    <property type="nucleotide sequence ID" value="NZ_JAEKNS010000107.1"/>
</dbReference>
<gene>
    <name evidence="1" type="ORF">JF886_10200</name>
</gene>
<dbReference type="EMBL" id="JAEKNS010000107">
    <property type="protein sequence ID" value="MBJ7595213.1"/>
    <property type="molecule type" value="Genomic_DNA"/>
</dbReference>
<name>A0A934K1M8_9BACT</name>
<evidence type="ECO:0000313" key="1">
    <source>
        <dbReference type="EMBL" id="MBJ7595213.1"/>
    </source>
</evidence>
<proteinExistence type="predicted"/>
<organism evidence="1 2">
    <name type="scientific">Candidatus Aeolococcus gillhamiae</name>
    <dbReference type="NCBI Taxonomy" id="3127015"/>
    <lineage>
        <taxon>Bacteria</taxon>
        <taxon>Bacillati</taxon>
        <taxon>Candidatus Dormiibacterota</taxon>
        <taxon>Candidatus Dormibacteria</taxon>
        <taxon>Candidatus Aeolococcales</taxon>
        <taxon>Candidatus Aeolococcaceae</taxon>
        <taxon>Candidatus Aeolococcus</taxon>
    </lineage>
</organism>
<accession>A0A934K1M8</accession>